<name>A0ABW5J4N6_9BACT</name>
<comment type="caution">
    <text evidence="2">The sequence shown here is derived from an EMBL/GenBank/DDBJ whole genome shotgun (WGS) entry which is preliminary data.</text>
</comment>
<keyword evidence="3" id="KW-1185">Reference proteome</keyword>
<evidence type="ECO:0000256" key="1">
    <source>
        <dbReference type="SAM" id="Coils"/>
    </source>
</evidence>
<evidence type="ECO:0000313" key="2">
    <source>
        <dbReference type="EMBL" id="MFD2520128.1"/>
    </source>
</evidence>
<reference evidence="3" key="1">
    <citation type="journal article" date="2019" name="Int. J. Syst. Evol. Microbiol.">
        <title>The Global Catalogue of Microorganisms (GCM) 10K type strain sequencing project: providing services to taxonomists for standard genome sequencing and annotation.</title>
        <authorList>
            <consortium name="The Broad Institute Genomics Platform"/>
            <consortium name="The Broad Institute Genome Sequencing Center for Infectious Disease"/>
            <person name="Wu L."/>
            <person name="Ma J."/>
        </authorList>
    </citation>
    <scope>NUCLEOTIDE SEQUENCE [LARGE SCALE GENOMIC DNA]</scope>
    <source>
        <strain evidence="3">KCTC 52344</strain>
    </source>
</reference>
<sequence>MPKSKDQKLLELEQKVLLLEKQKKELEKKVEQADKKAIFFDMMIDIAEKEFKIPIRKKY</sequence>
<proteinExistence type="predicted"/>
<evidence type="ECO:0000313" key="3">
    <source>
        <dbReference type="Proteomes" id="UP001597510"/>
    </source>
</evidence>
<accession>A0ABW5J4N6</accession>
<evidence type="ECO:0008006" key="4">
    <source>
        <dbReference type="Google" id="ProtNLM"/>
    </source>
</evidence>
<feature type="coiled-coil region" evidence="1">
    <location>
        <begin position="9"/>
        <end position="36"/>
    </location>
</feature>
<dbReference type="RefSeq" id="WP_340235539.1">
    <property type="nucleotide sequence ID" value="NZ_JBBEWC010000004.1"/>
</dbReference>
<dbReference type="EMBL" id="JBHULC010000004">
    <property type="protein sequence ID" value="MFD2520128.1"/>
    <property type="molecule type" value="Genomic_DNA"/>
</dbReference>
<keyword evidence="1" id="KW-0175">Coiled coil</keyword>
<organism evidence="2 3">
    <name type="scientific">Emticicia soli</name>
    <dbReference type="NCBI Taxonomy" id="2027878"/>
    <lineage>
        <taxon>Bacteria</taxon>
        <taxon>Pseudomonadati</taxon>
        <taxon>Bacteroidota</taxon>
        <taxon>Cytophagia</taxon>
        <taxon>Cytophagales</taxon>
        <taxon>Leadbetterellaceae</taxon>
        <taxon>Emticicia</taxon>
    </lineage>
</organism>
<protein>
    <recommendedName>
        <fullName evidence="4">Transposase</fullName>
    </recommendedName>
</protein>
<dbReference type="Proteomes" id="UP001597510">
    <property type="component" value="Unassembled WGS sequence"/>
</dbReference>
<gene>
    <name evidence="2" type="ORF">ACFSR2_04470</name>
</gene>